<feature type="domain" description="GST C-terminal" evidence="4">
    <location>
        <begin position="113"/>
        <end position="243"/>
    </location>
</feature>
<evidence type="ECO:0000313" key="5">
    <source>
        <dbReference type="EMBL" id="KAH8081332.1"/>
    </source>
</evidence>
<gene>
    <name evidence="5" type="ORF">BXZ70DRAFT_634995</name>
</gene>
<dbReference type="InterPro" id="IPR036249">
    <property type="entry name" value="Thioredoxin-like_sf"/>
</dbReference>
<evidence type="ECO:0000256" key="1">
    <source>
        <dbReference type="ARBA" id="ARBA00007409"/>
    </source>
</evidence>
<proteinExistence type="inferred from homology"/>
<dbReference type="PROSITE" id="PS50404">
    <property type="entry name" value="GST_NTER"/>
    <property type="match status" value="1"/>
</dbReference>
<dbReference type="AlphaFoldDB" id="A0A8K0UEF3"/>
<protein>
    <submittedName>
        <fullName evidence="5">Glutathione S-transferase C-terminal-like protein</fullName>
    </submittedName>
</protein>
<dbReference type="PANTHER" id="PTHR44051:SF3">
    <property type="entry name" value="TRANSCRIPTIONAL REGULATOR URE2"/>
    <property type="match status" value="1"/>
</dbReference>
<dbReference type="Proteomes" id="UP000813824">
    <property type="component" value="Unassembled WGS sequence"/>
</dbReference>
<sequence length="243" mass="27940">MSLGLPFRRAVSSVRPMVSVAATKHFTLYSCNTGPNGWKVAFLLNELGLEYETRYLNVWAGEQKSPEYLKVNPNGRVPALIDHKNNDYTLWESGAILLYLTDKYDAEGKYGVKEEDRHKLYQWLFFQASGQGPYFGQGYWFNHVHHEKLPSAQKRYQDEVRRVLGVLEGVLTRDEWLVGEKISVADLAFVPWNNLLTALLGKDFCFERAFPATWRWHQRVLDRPGVREGLRTQTGLVGSVRST</sequence>
<dbReference type="SUPFAM" id="SSF52833">
    <property type="entry name" value="Thioredoxin-like"/>
    <property type="match status" value="1"/>
</dbReference>
<dbReference type="PANTHER" id="PTHR44051">
    <property type="entry name" value="GLUTATHIONE S-TRANSFERASE-RELATED"/>
    <property type="match status" value="1"/>
</dbReference>
<comment type="similarity">
    <text evidence="1 2">Belongs to the GST superfamily.</text>
</comment>
<dbReference type="EMBL" id="JAEVFJ010000052">
    <property type="protein sequence ID" value="KAH8081332.1"/>
    <property type="molecule type" value="Genomic_DNA"/>
</dbReference>
<evidence type="ECO:0000259" key="4">
    <source>
        <dbReference type="PROSITE" id="PS50405"/>
    </source>
</evidence>
<dbReference type="OrthoDB" id="422574at2759"/>
<dbReference type="SUPFAM" id="SSF47616">
    <property type="entry name" value="GST C-terminal domain-like"/>
    <property type="match status" value="1"/>
</dbReference>
<evidence type="ECO:0000313" key="6">
    <source>
        <dbReference type="Proteomes" id="UP000813824"/>
    </source>
</evidence>
<evidence type="ECO:0000256" key="2">
    <source>
        <dbReference type="RuleBase" id="RU003494"/>
    </source>
</evidence>
<comment type="caution">
    <text evidence="5">The sequence shown here is derived from an EMBL/GenBank/DDBJ whole genome shotgun (WGS) entry which is preliminary data.</text>
</comment>
<dbReference type="InterPro" id="IPR004046">
    <property type="entry name" value="GST_C"/>
</dbReference>
<dbReference type="Gene3D" id="3.40.30.10">
    <property type="entry name" value="Glutaredoxin"/>
    <property type="match status" value="1"/>
</dbReference>
<dbReference type="InterPro" id="IPR004045">
    <property type="entry name" value="Glutathione_S-Trfase_N"/>
</dbReference>
<reference evidence="5" key="1">
    <citation type="journal article" date="2021" name="New Phytol.">
        <title>Evolutionary innovations through gain and loss of genes in the ectomycorrhizal Boletales.</title>
        <authorList>
            <person name="Wu G."/>
            <person name="Miyauchi S."/>
            <person name="Morin E."/>
            <person name="Kuo A."/>
            <person name="Drula E."/>
            <person name="Varga T."/>
            <person name="Kohler A."/>
            <person name="Feng B."/>
            <person name="Cao Y."/>
            <person name="Lipzen A."/>
            <person name="Daum C."/>
            <person name="Hundley H."/>
            <person name="Pangilinan J."/>
            <person name="Johnson J."/>
            <person name="Barry K."/>
            <person name="LaButti K."/>
            <person name="Ng V."/>
            <person name="Ahrendt S."/>
            <person name="Min B."/>
            <person name="Choi I.G."/>
            <person name="Park H."/>
            <person name="Plett J.M."/>
            <person name="Magnuson J."/>
            <person name="Spatafora J.W."/>
            <person name="Nagy L.G."/>
            <person name="Henrissat B."/>
            <person name="Grigoriev I.V."/>
            <person name="Yang Z.L."/>
            <person name="Xu J."/>
            <person name="Martin F.M."/>
        </authorList>
    </citation>
    <scope>NUCLEOTIDE SEQUENCE</scope>
    <source>
        <strain evidence="5">KKN 215</strain>
    </source>
</reference>
<organism evidence="5 6">
    <name type="scientific">Cristinia sonorae</name>
    <dbReference type="NCBI Taxonomy" id="1940300"/>
    <lineage>
        <taxon>Eukaryota</taxon>
        <taxon>Fungi</taxon>
        <taxon>Dikarya</taxon>
        <taxon>Basidiomycota</taxon>
        <taxon>Agaricomycotina</taxon>
        <taxon>Agaricomycetes</taxon>
        <taxon>Agaricomycetidae</taxon>
        <taxon>Agaricales</taxon>
        <taxon>Pleurotineae</taxon>
        <taxon>Stephanosporaceae</taxon>
        <taxon>Cristinia</taxon>
    </lineage>
</organism>
<dbReference type="InterPro" id="IPR040079">
    <property type="entry name" value="Glutathione_S-Trfase"/>
</dbReference>
<keyword evidence="6" id="KW-1185">Reference proteome</keyword>
<dbReference type="Pfam" id="PF02798">
    <property type="entry name" value="GST_N"/>
    <property type="match status" value="1"/>
</dbReference>
<dbReference type="SFLD" id="SFLDS00019">
    <property type="entry name" value="Glutathione_Transferase_(cytos"/>
    <property type="match status" value="1"/>
</dbReference>
<dbReference type="Pfam" id="PF00043">
    <property type="entry name" value="GST_C"/>
    <property type="match status" value="1"/>
</dbReference>
<dbReference type="InterPro" id="IPR010987">
    <property type="entry name" value="Glutathione-S-Trfase_C-like"/>
</dbReference>
<dbReference type="SFLD" id="SFLDG00358">
    <property type="entry name" value="Main_(cytGST)"/>
    <property type="match status" value="1"/>
</dbReference>
<evidence type="ECO:0000259" key="3">
    <source>
        <dbReference type="PROSITE" id="PS50404"/>
    </source>
</evidence>
<name>A0A8K0UEF3_9AGAR</name>
<dbReference type="InterPro" id="IPR036282">
    <property type="entry name" value="Glutathione-S-Trfase_C_sf"/>
</dbReference>
<feature type="domain" description="GST N-terminal" evidence="3">
    <location>
        <begin position="24"/>
        <end position="108"/>
    </location>
</feature>
<dbReference type="SFLD" id="SFLDG01151">
    <property type="entry name" value="Main.2:_Nu-like"/>
    <property type="match status" value="1"/>
</dbReference>
<dbReference type="Gene3D" id="1.20.1050.10">
    <property type="match status" value="1"/>
</dbReference>
<dbReference type="PROSITE" id="PS50405">
    <property type="entry name" value="GST_CTER"/>
    <property type="match status" value="1"/>
</dbReference>
<accession>A0A8K0UEF3</accession>
<dbReference type="CDD" id="cd03048">
    <property type="entry name" value="GST_N_Ure2p_like"/>
    <property type="match status" value="1"/>
</dbReference>